<evidence type="ECO:0000313" key="3">
    <source>
        <dbReference type="Proteomes" id="UP000724686"/>
    </source>
</evidence>
<dbReference type="Proteomes" id="UP000724686">
    <property type="component" value="Unassembled WGS sequence"/>
</dbReference>
<keyword evidence="1" id="KW-0472">Membrane</keyword>
<evidence type="ECO:0000256" key="1">
    <source>
        <dbReference type="SAM" id="Phobius"/>
    </source>
</evidence>
<feature type="transmembrane region" description="Helical" evidence="1">
    <location>
        <begin position="21"/>
        <end position="39"/>
    </location>
</feature>
<keyword evidence="1" id="KW-1133">Transmembrane helix</keyword>
<dbReference type="RefSeq" id="WP_205277840.1">
    <property type="nucleotide sequence ID" value="NZ_JAFFPU010000003.1"/>
</dbReference>
<feature type="transmembrane region" description="Helical" evidence="1">
    <location>
        <begin position="158"/>
        <end position="182"/>
    </location>
</feature>
<proteinExistence type="predicted"/>
<feature type="transmembrane region" description="Helical" evidence="1">
    <location>
        <begin position="81"/>
        <end position="104"/>
    </location>
</feature>
<feature type="transmembrane region" description="Helical" evidence="1">
    <location>
        <begin position="116"/>
        <end position="138"/>
    </location>
</feature>
<organism evidence="2 3">
    <name type="scientific">Leptospira ainlahdjerensis</name>
    <dbReference type="NCBI Taxonomy" id="2810033"/>
    <lineage>
        <taxon>Bacteria</taxon>
        <taxon>Pseudomonadati</taxon>
        <taxon>Spirochaetota</taxon>
        <taxon>Spirochaetia</taxon>
        <taxon>Leptospirales</taxon>
        <taxon>Leptospiraceae</taxon>
        <taxon>Leptospira</taxon>
    </lineage>
</organism>
<name>A0ABS2U8P9_9LEPT</name>
<keyword evidence="3" id="KW-1185">Reference proteome</keyword>
<sequence length="191" mass="22159">MKIRLLSSFSEWIAKRSSAKHIFFFTAASILISGAMQFLEQMTPVPAGQSLPLKMDFRPFSSAKDLNEVFQFYRETGRLLYFWQDVLDMFLPVAVGLMIGSFYSRTAVYWKLPISLNLLPFGFLVFDWIENSLMFYFLYSWPSVSESLALFAGRITAIKLMFVFIGYGMLFVCLLAFGFRFFKSRFSQSKE</sequence>
<evidence type="ECO:0000313" key="2">
    <source>
        <dbReference type="EMBL" id="MBM9575627.1"/>
    </source>
</evidence>
<dbReference type="EMBL" id="JAFFPU010000003">
    <property type="protein sequence ID" value="MBM9575627.1"/>
    <property type="molecule type" value="Genomic_DNA"/>
</dbReference>
<keyword evidence="1" id="KW-0812">Transmembrane</keyword>
<protein>
    <submittedName>
        <fullName evidence="2">Uncharacterized protein</fullName>
    </submittedName>
</protein>
<reference evidence="2 3" key="1">
    <citation type="submission" date="2021-02" db="EMBL/GenBank/DDBJ databases">
        <title>Leptospira ainlahdjerensis sp. nov., Leptospira ainazelensis sp. nov., Leptospira abararensis sp. nov. and Leptospira chreensis sp. nov., four new species isolated from water sources in Algeria.</title>
        <authorList>
            <person name="Amara Korba A."/>
            <person name="Kainiu M."/>
            <person name="Vincent A.T."/>
            <person name="Mariet J.-F."/>
            <person name="Veyrier F.J."/>
            <person name="Goarant C."/>
            <person name="Picardeau M."/>
        </authorList>
    </citation>
    <scope>NUCLEOTIDE SEQUENCE [LARGE SCALE GENOMIC DNA]</scope>
    <source>
        <strain evidence="2 3">201903070</strain>
    </source>
</reference>
<comment type="caution">
    <text evidence="2">The sequence shown here is derived from an EMBL/GenBank/DDBJ whole genome shotgun (WGS) entry which is preliminary data.</text>
</comment>
<gene>
    <name evidence="2" type="ORF">JWG45_00540</name>
</gene>
<accession>A0ABS2U8P9</accession>